<feature type="region of interest" description="Disordered" evidence="1">
    <location>
        <begin position="293"/>
        <end position="314"/>
    </location>
</feature>
<protein>
    <submittedName>
        <fullName evidence="4">CCHC-type domain-containing protein</fullName>
    </submittedName>
</protein>
<organism evidence="4">
    <name type="scientific">Nippostrongylus brasiliensis</name>
    <name type="common">Rat hookworm</name>
    <dbReference type="NCBI Taxonomy" id="27835"/>
    <lineage>
        <taxon>Eukaryota</taxon>
        <taxon>Metazoa</taxon>
        <taxon>Ecdysozoa</taxon>
        <taxon>Nematoda</taxon>
        <taxon>Chromadorea</taxon>
        <taxon>Rhabditida</taxon>
        <taxon>Rhabditina</taxon>
        <taxon>Rhabditomorpha</taxon>
        <taxon>Strongyloidea</taxon>
        <taxon>Heligmosomidae</taxon>
        <taxon>Nippostrongylus</taxon>
    </lineage>
</organism>
<keyword evidence="3" id="KW-1185">Reference proteome</keyword>
<accession>A0A0N4YN07</accession>
<name>A0A0N4YN07_NIPBR</name>
<sequence>MEEREEWAQFIRNELRRKAQLVEKTPARPSEELIQHRLKTYGTKCYEAAKVTEEAMNEYVNLMACRDDYYNRRGGALQFYLKLKQLHKEHELHVHELKNNAELFMMSHDWYEILVVADEAQELDRLAFLRSLNEEEVFESSNPEDSSYPQPVKVHRSYERNDVARFTQLQLVRLQTVLDEEKTSVEEAKFMSKTIGKYEAEVLSDLRFAMEDLKGEVTSYIQNTTQQLDDMKKALKSTCRLVHGILDHVERREDVQERHNSQFMESITNHYDDIKSKFDEVFKRIDGLKLEKEDKSKQDADKRSTKRRYHDTSDDDIEEYRGRIASCEEELNELDKFLENNVVRERQFGPRLMKKNEQQLKCVYCHEIGNHYSDACPIVTTVQERTTVLLKEKRCTICLELHYGSPCAKSVTCFYCNSSQPRITQNSDHHSSLCIRPERFVEVQNRRRELQSKMVQYYDAMEDLRSRKRRDSTPETKTRSRQQDVRRSSN</sequence>
<dbReference type="WBParaSite" id="NBR_0001860001-mRNA-1">
    <property type="protein sequence ID" value="NBR_0001860001-mRNA-1"/>
    <property type="gene ID" value="NBR_0001860001"/>
</dbReference>
<gene>
    <name evidence="2" type="ORF">NBR_LOCUS18601</name>
</gene>
<evidence type="ECO:0000313" key="2">
    <source>
        <dbReference type="EMBL" id="VDL82326.1"/>
    </source>
</evidence>
<proteinExistence type="predicted"/>
<reference evidence="4" key="1">
    <citation type="submission" date="2017-02" db="UniProtKB">
        <authorList>
            <consortium name="WormBaseParasite"/>
        </authorList>
    </citation>
    <scope>IDENTIFICATION</scope>
</reference>
<evidence type="ECO:0000256" key="1">
    <source>
        <dbReference type="SAM" id="MobiDB-lite"/>
    </source>
</evidence>
<feature type="compositionally biased region" description="Basic and acidic residues" evidence="1">
    <location>
        <begin position="293"/>
        <end position="303"/>
    </location>
</feature>
<dbReference type="OMA" id="SISHEWI"/>
<dbReference type="EMBL" id="UYSL01023550">
    <property type="protein sequence ID" value="VDL82326.1"/>
    <property type="molecule type" value="Genomic_DNA"/>
</dbReference>
<reference evidence="2 3" key="2">
    <citation type="submission" date="2018-11" db="EMBL/GenBank/DDBJ databases">
        <authorList>
            <consortium name="Pathogen Informatics"/>
        </authorList>
    </citation>
    <scope>NUCLEOTIDE SEQUENCE [LARGE SCALE GENOMIC DNA]</scope>
</reference>
<dbReference type="Proteomes" id="UP000271162">
    <property type="component" value="Unassembled WGS sequence"/>
</dbReference>
<evidence type="ECO:0000313" key="4">
    <source>
        <dbReference type="WBParaSite" id="NBR_0001860001-mRNA-1"/>
    </source>
</evidence>
<feature type="compositionally biased region" description="Basic and acidic residues" evidence="1">
    <location>
        <begin position="471"/>
        <end position="490"/>
    </location>
</feature>
<feature type="region of interest" description="Disordered" evidence="1">
    <location>
        <begin position="461"/>
        <end position="490"/>
    </location>
</feature>
<dbReference type="AlphaFoldDB" id="A0A0N4YN07"/>
<evidence type="ECO:0000313" key="3">
    <source>
        <dbReference type="Proteomes" id="UP000271162"/>
    </source>
</evidence>